<dbReference type="OrthoDB" id="323290at2"/>
<name>A0A552V9F3_9FLAO</name>
<sequence>MVTMPLTTYLPQGLLKEFVSSIVYLEDMGMGIALQRVYQTIIINTGSNFYTSDLYKDEPAKENSSVIWINGQHERPFALENPGKTSMYVIGVKPGMLPYFSKVPVAETNGTALGAEHWAEPDMFKLRHKLIACENLQAGFELIDNYFTGKLEVQNPSALQNINYLSKAMPENTVQEICMVLGCTRKKLRADAIYYFGSPVKNMQGIIRFGEHLATISRDPYQSLSSIHTFYDQAHFINDFKARTGMTPSQYRMLCQHYPEIRHTPNFISLSKETFLQFIAKYPA</sequence>
<evidence type="ECO:0000313" key="3">
    <source>
        <dbReference type="Proteomes" id="UP000320643"/>
    </source>
</evidence>
<reference evidence="2 3" key="1">
    <citation type="submission" date="2019-07" db="EMBL/GenBank/DDBJ databases">
        <title>Flavobacterium sp. nov., isolated from glacier ice.</title>
        <authorList>
            <person name="Liu Q."/>
            <person name="Xin Y.-H."/>
        </authorList>
    </citation>
    <scope>NUCLEOTIDE SEQUENCE [LARGE SCALE GENOMIC DNA]</scope>
    <source>
        <strain evidence="2 3">ZT4R6</strain>
    </source>
</reference>
<feature type="domain" description="HTH araC/xylS-type" evidence="1">
    <location>
        <begin position="230"/>
        <end position="254"/>
    </location>
</feature>
<dbReference type="AlphaFoldDB" id="A0A552V9F3"/>
<gene>
    <name evidence="2" type="ORF">FMM05_00120</name>
</gene>
<organism evidence="2 3">
    <name type="scientific">Flavobacterium zepuense</name>
    <dbReference type="NCBI Taxonomy" id="2593302"/>
    <lineage>
        <taxon>Bacteria</taxon>
        <taxon>Pseudomonadati</taxon>
        <taxon>Bacteroidota</taxon>
        <taxon>Flavobacteriia</taxon>
        <taxon>Flavobacteriales</taxon>
        <taxon>Flavobacteriaceae</taxon>
        <taxon>Flavobacterium</taxon>
    </lineage>
</organism>
<dbReference type="Pfam" id="PF00165">
    <property type="entry name" value="HTH_AraC"/>
    <property type="match status" value="1"/>
</dbReference>
<evidence type="ECO:0000313" key="2">
    <source>
        <dbReference type="EMBL" id="TRW27091.1"/>
    </source>
</evidence>
<dbReference type="Pfam" id="PF20240">
    <property type="entry name" value="DUF6597"/>
    <property type="match status" value="1"/>
</dbReference>
<accession>A0A552V9F3</accession>
<dbReference type="GO" id="GO:0003700">
    <property type="term" value="F:DNA-binding transcription factor activity"/>
    <property type="evidence" value="ECO:0007669"/>
    <property type="project" value="InterPro"/>
</dbReference>
<dbReference type="GO" id="GO:0043565">
    <property type="term" value="F:sequence-specific DNA binding"/>
    <property type="evidence" value="ECO:0007669"/>
    <property type="project" value="InterPro"/>
</dbReference>
<evidence type="ECO:0000259" key="1">
    <source>
        <dbReference type="PROSITE" id="PS01124"/>
    </source>
</evidence>
<protein>
    <submittedName>
        <fullName evidence="2">Helix-turn-helix transcriptional regulator</fullName>
    </submittedName>
</protein>
<proteinExistence type="predicted"/>
<dbReference type="Gene3D" id="1.10.10.60">
    <property type="entry name" value="Homeodomain-like"/>
    <property type="match status" value="1"/>
</dbReference>
<comment type="caution">
    <text evidence="2">The sequence shown here is derived from an EMBL/GenBank/DDBJ whole genome shotgun (WGS) entry which is preliminary data.</text>
</comment>
<dbReference type="PROSITE" id="PS01124">
    <property type="entry name" value="HTH_ARAC_FAMILY_2"/>
    <property type="match status" value="1"/>
</dbReference>
<dbReference type="InterPro" id="IPR018060">
    <property type="entry name" value="HTH_AraC"/>
</dbReference>
<dbReference type="InterPro" id="IPR046532">
    <property type="entry name" value="DUF6597"/>
</dbReference>
<dbReference type="EMBL" id="VJVZ01000001">
    <property type="protein sequence ID" value="TRW27091.1"/>
    <property type="molecule type" value="Genomic_DNA"/>
</dbReference>
<keyword evidence="3" id="KW-1185">Reference proteome</keyword>
<dbReference type="Proteomes" id="UP000320643">
    <property type="component" value="Unassembled WGS sequence"/>
</dbReference>